<reference evidence="13 14" key="1">
    <citation type="submission" date="2024-01" db="EMBL/GenBank/DDBJ databases">
        <authorList>
            <consortium name="Genoscope - CEA"/>
            <person name="William W."/>
        </authorList>
    </citation>
    <scope>NUCLEOTIDE SEQUENCE [LARGE SCALE GENOMIC DNA]</scope>
    <source>
        <strain evidence="13 14">29B2s-10</strain>
    </source>
</reference>
<dbReference type="PANTHER" id="PTHR23058:SF0">
    <property type="entry name" value="PEROXISOMAL MEMBRANE PROTEIN PEX14"/>
    <property type="match status" value="1"/>
</dbReference>
<sequence>MNEELLASAVSFLKDPNVNSSPFAKKVEFLESKGLNQQEIEEAIRRANGGEVTTTSSNTERRDVSSSGGSGSSSSSSYQQQQQQPAPLDYYNFAPQVPERSWKDYFIMATATAGVSYGLYQVVTRYLVPSILPPSQSSIEKDKAKIDEEFIKIDKLLEQLTQDQTDIKTSNEAKSKEIDTVINNVNDFLSKYNKDKLTFDDDLRLMKLEIDNLRNSVEKNMGSTKENIKDELQEIGEEIVSLKQLITARSESRNGTGEAARKLAPVSSIPSASEILKKAKAASSKTSKTPEQASSPTLTNSNSTPNSNTISAVNNDGLKQSPVSKSDSNTVKAAGIPEWQLKHKENEEAREKEKNAEPSSSIPSWQQAAVSSTQTEQPQEGTTPAIPTWQQSASTQVSGNDDEVAAAIANVGVPSWQLNAST</sequence>
<keyword evidence="5 10" id="KW-0472">Membrane</keyword>
<keyword evidence="14" id="KW-1185">Reference proteome</keyword>
<evidence type="ECO:0000256" key="8">
    <source>
        <dbReference type="ARBA" id="ARBA00029691"/>
    </source>
</evidence>
<feature type="region of interest" description="Disordered" evidence="11">
    <location>
        <begin position="249"/>
        <end position="268"/>
    </location>
</feature>
<evidence type="ECO:0000256" key="2">
    <source>
        <dbReference type="ARBA" id="ARBA00022448"/>
    </source>
</evidence>
<dbReference type="InterPro" id="IPR025655">
    <property type="entry name" value="PEX14"/>
</dbReference>
<comment type="function">
    <text evidence="10">Component of the PEX13-PEX14 docking complex, a translocon channel that specifically mediates the import of peroxisomal cargo proteins bound to PEX5 receptor. The PEX13-PEX14 docking complex forms a large import pore which can be opened to a diameter of about 9 nm. Mechanistically, PEX5 receptor along with cargo proteins associates with the PEX14 subunit of the PEX13-PEX14 docking complex in the cytosol, leading to the insertion of the receptor into the organelle membrane with the concomitant translocation of the cargo into the peroxisome matrix.</text>
</comment>
<gene>
    <name evidence="13" type="primary">PEX14</name>
    <name evidence="13" type="ORF">CAAN4_H23508</name>
</gene>
<dbReference type="EMBL" id="OZ004260">
    <property type="protein sequence ID" value="CAK7922167.1"/>
    <property type="molecule type" value="Genomic_DNA"/>
</dbReference>
<feature type="region of interest" description="Disordered" evidence="11">
    <location>
        <begin position="40"/>
        <end position="85"/>
    </location>
</feature>
<evidence type="ECO:0000256" key="5">
    <source>
        <dbReference type="ARBA" id="ARBA00023136"/>
    </source>
</evidence>
<evidence type="ECO:0000256" key="3">
    <source>
        <dbReference type="ARBA" id="ARBA00022927"/>
    </source>
</evidence>
<organism evidence="13 14">
    <name type="scientific">[Candida] anglica</name>
    <dbReference type="NCBI Taxonomy" id="148631"/>
    <lineage>
        <taxon>Eukaryota</taxon>
        <taxon>Fungi</taxon>
        <taxon>Dikarya</taxon>
        <taxon>Ascomycota</taxon>
        <taxon>Saccharomycotina</taxon>
        <taxon>Pichiomycetes</taxon>
        <taxon>Debaryomycetaceae</taxon>
        <taxon>Kurtzmaniella</taxon>
    </lineage>
</organism>
<evidence type="ECO:0000313" key="13">
    <source>
        <dbReference type="EMBL" id="CAK7922167.1"/>
    </source>
</evidence>
<keyword evidence="3 10" id="KW-0653">Protein transport</keyword>
<evidence type="ECO:0000256" key="10">
    <source>
        <dbReference type="RuleBase" id="RU367032"/>
    </source>
</evidence>
<evidence type="ECO:0000259" key="12">
    <source>
        <dbReference type="Pfam" id="PF04695"/>
    </source>
</evidence>
<dbReference type="InterPro" id="IPR036388">
    <property type="entry name" value="WH-like_DNA-bd_sf"/>
</dbReference>
<evidence type="ECO:0000256" key="6">
    <source>
        <dbReference type="ARBA" id="ARBA00023140"/>
    </source>
</evidence>
<dbReference type="Proteomes" id="UP001497600">
    <property type="component" value="Chromosome H"/>
</dbReference>
<feature type="compositionally biased region" description="Polar residues" evidence="11">
    <location>
        <begin position="388"/>
        <end position="399"/>
    </location>
</feature>
<proteinExistence type="inferred from homology"/>
<protein>
    <recommendedName>
        <fullName evidence="7 10">Peroxisomal membrane protein PEX14</fullName>
    </recommendedName>
    <alternativeName>
        <fullName evidence="8 10">Peroxin-14</fullName>
    </alternativeName>
</protein>
<feature type="compositionally biased region" description="Low complexity" evidence="11">
    <location>
        <begin position="72"/>
        <end position="84"/>
    </location>
</feature>
<evidence type="ECO:0000256" key="1">
    <source>
        <dbReference type="ARBA" id="ARBA00005443"/>
    </source>
</evidence>
<evidence type="ECO:0000256" key="7">
    <source>
        <dbReference type="ARBA" id="ARBA00029502"/>
    </source>
</evidence>
<comment type="subcellular location">
    <subcellularLocation>
        <location evidence="9 10">Peroxisome membrane</location>
    </subcellularLocation>
</comment>
<feature type="compositionally biased region" description="Polar residues" evidence="11">
    <location>
        <begin position="358"/>
        <end position="372"/>
    </location>
</feature>
<evidence type="ECO:0000256" key="11">
    <source>
        <dbReference type="SAM" id="MobiDB-lite"/>
    </source>
</evidence>
<accession>A0ABP0EQ48</accession>
<dbReference type="PANTHER" id="PTHR23058">
    <property type="entry name" value="PEROXISOMAL MEMBRANE PROTEIN PEX14"/>
    <property type="match status" value="1"/>
</dbReference>
<feature type="compositionally biased region" description="Low complexity" evidence="11">
    <location>
        <begin position="281"/>
        <end position="311"/>
    </location>
</feature>
<dbReference type="InterPro" id="IPR006785">
    <property type="entry name" value="Pex14_N"/>
</dbReference>
<dbReference type="Pfam" id="PF04695">
    <property type="entry name" value="Pex14_N"/>
    <property type="match status" value="1"/>
</dbReference>
<keyword evidence="6 10" id="KW-0576">Peroxisome</keyword>
<evidence type="ECO:0000313" key="14">
    <source>
        <dbReference type="Proteomes" id="UP001497600"/>
    </source>
</evidence>
<feature type="compositionally biased region" description="Polar residues" evidence="11">
    <location>
        <begin position="312"/>
        <end position="331"/>
    </location>
</feature>
<keyword evidence="2 10" id="KW-0813">Transport</keyword>
<dbReference type="Gene3D" id="1.10.10.10">
    <property type="entry name" value="Winged helix-like DNA-binding domain superfamily/Winged helix DNA-binding domain"/>
    <property type="match status" value="1"/>
</dbReference>
<evidence type="ECO:0000256" key="9">
    <source>
        <dbReference type="ARBA" id="ARBA00046271"/>
    </source>
</evidence>
<name>A0ABP0EQ48_9ASCO</name>
<feature type="compositionally biased region" description="Basic and acidic residues" evidence="11">
    <location>
        <begin position="340"/>
        <end position="356"/>
    </location>
</feature>
<evidence type="ECO:0000256" key="4">
    <source>
        <dbReference type="ARBA" id="ARBA00023010"/>
    </source>
</evidence>
<feature type="compositionally biased region" description="Low complexity" evidence="11">
    <location>
        <begin position="373"/>
        <end position="384"/>
    </location>
</feature>
<feature type="domain" description="Peroxisome membrane anchor protein Pex14p N-terminal" evidence="12">
    <location>
        <begin position="2"/>
        <end position="46"/>
    </location>
</feature>
<comment type="similarity">
    <text evidence="1 10">Belongs to the peroxin-14 family.</text>
</comment>
<keyword evidence="4" id="KW-0811">Translocation</keyword>
<feature type="region of interest" description="Disordered" evidence="11">
    <location>
        <begin position="277"/>
        <end position="401"/>
    </location>
</feature>